<gene>
    <name evidence="1" type="ORF">TPC1_14697</name>
</gene>
<dbReference type="Pfam" id="PF13306">
    <property type="entry name" value="LRR_5"/>
    <property type="match status" value="1"/>
</dbReference>
<name>A0A146K8E3_9EUKA</name>
<dbReference type="Gene3D" id="3.80.10.10">
    <property type="entry name" value="Ribonuclease Inhibitor"/>
    <property type="match status" value="1"/>
</dbReference>
<dbReference type="SUPFAM" id="SSF52058">
    <property type="entry name" value="L domain-like"/>
    <property type="match status" value="1"/>
</dbReference>
<dbReference type="InterPro" id="IPR026906">
    <property type="entry name" value="LRR_5"/>
</dbReference>
<protein>
    <submittedName>
        <fullName evidence="1">Leucine rich repeats-containing protein</fullName>
    </submittedName>
</protein>
<reference evidence="1" key="1">
    <citation type="submission" date="2015-07" db="EMBL/GenBank/DDBJ databases">
        <title>Adaptation to a free-living lifestyle via gene acquisitions in the diplomonad Trepomonas sp. PC1.</title>
        <authorList>
            <person name="Xu F."/>
            <person name="Jerlstrom-Hultqvist J."/>
            <person name="Kolisko M."/>
            <person name="Simpson A.G.B."/>
            <person name="Roger A.J."/>
            <person name="Svard S.G."/>
            <person name="Andersson J.O."/>
        </authorList>
    </citation>
    <scope>NUCLEOTIDE SEQUENCE</scope>
    <source>
        <strain evidence="1">PC1</strain>
    </source>
</reference>
<feature type="non-terminal residue" evidence="1">
    <location>
        <position position="1"/>
    </location>
</feature>
<organism evidence="1">
    <name type="scientific">Trepomonas sp. PC1</name>
    <dbReference type="NCBI Taxonomy" id="1076344"/>
    <lineage>
        <taxon>Eukaryota</taxon>
        <taxon>Metamonada</taxon>
        <taxon>Diplomonadida</taxon>
        <taxon>Hexamitidae</taxon>
        <taxon>Hexamitinae</taxon>
        <taxon>Trepomonas</taxon>
    </lineage>
</organism>
<sequence>NNTLVTNQCLILKYEQCSNKFNNKTMFNYICAPVLNKAAKEQFQRLSLDAMFMPDLKIVDQLAFFSSQLKHLYLPSVVEIGQCAFQYNNFQILSLTKLITLKEDSQFYSCKHLKLFHAPILSCVSEFCFQDCERLESVIVPAASIRDSAFHGCQNLQMAVCKKSQFKCGCKNCPKCTKRFQLCLQRGELFAKSKLFQQLSLQIEFDEKFVRFVKIQPTHIQTHQDNQNLQGKWTKIHEKQIILAKLKGVTQIALSLSNEMKINELE</sequence>
<proteinExistence type="predicted"/>
<dbReference type="EMBL" id="GDID01003474">
    <property type="protein sequence ID" value="JAP93132.1"/>
    <property type="molecule type" value="Transcribed_RNA"/>
</dbReference>
<dbReference type="InterPro" id="IPR032675">
    <property type="entry name" value="LRR_dom_sf"/>
</dbReference>
<dbReference type="AlphaFoldDB" id="A0A146K8E3"/>
<evidence type="ECO:0000313" key="1">
    <source>
        <dbReference type="EMBL" id="JAP93132.1"/>
    </source>
</evidence>
<accession>A0A146K8E3</accession>